<reference evidence="1 2" key="1">
    <citation type="submission" date="2020-07" db="EMBL/GenBank/DDBJ databases">
        <authorList>
            <person name="Martino G."/>
            <person name="Holtappels D."/>
            <person name="Wagemans J."/>
            <person name="Lavigne R."/>
            <person name="Turina M."/>
            <person name="Ciuffo M."/>
        </authorList>
    </citation>
    <scope>NUCLEOTIDE SEQUENCE [LARGE SCALE GENOMIC DNA]</scope>
</reference>
<dbReference type="EMBL" id="MT740307">
    <property type="protein sequence ID" value="QNR53875.1"/>
    <property type="molecule type" value="Genomic_DNA"/>
</dbReference>
<organism evidence="1 2">
    <name type="scientific">Pseudomonas phage phiK7A1</name>
    <dbReference type="NCBI Taxonomy" id="2759194"/>
    <lineage>
        <taxon>Viruses</taxon>
        <taxon>Duplodnaviria</taxon>
        <taxon>Heunggongvirae</taxon>
        <taxon>Uroviricota</taxon>
        <taxon>Caudoviricetes</taxon>
        <taxon>Vandenendeviridae</taxon>
        <taxon>Gorskivirinae</taxon>
        <taxon>Torinovirus</taxon>
        <taxon>Torinovirus K7A1</taxon>
    </lineage>
</organism>
<gene>
    <name evidence="1" type="ORF">phiK7A1_087</name>
</gene>
<dbReference type="Pfam" id="PF11041">
    <property type="entry name" value="Phage_Wedge1"/>
    <property type="match status" value="1"/>
</dbReference>
<sequence length="246" mass="26649">MAELNQFEIRDYVTEARGLVTEQFKGKPIMDKYLRLMFSGVLDAQDVLKQIQQQRSIDTAIGAQLDVIGEIVGRPRGLVTSELFSYFGFEGNPLSDSFGSLNDPTVGSAWYSLGAPYGISRLPSDEEYRLILKAKIIKNRTLARPEDVIEAYKFLFGASRVTISEAAAEPASVRVGIGKILTNVERGLLFDLGGGGTLLPKPVGVSYSYTEFDADRVFALDGFPGAIGLGDLSDPSLGGILSNLIT</sequence>
<accession>A0A7H0XFT5</accession>
<keyword evidence="2" id="KW-1185">Reference proteome</keyword>
<dbReference type="InterPro" id="IPR021283">
    <property type="entry name" value="Phage_Wedge1"/>
</dbReference>
<proteinExistence type="predicted"/>
<protein>
    <submittedName>
        <fullName evidence="1">Putative tail component</fullName>
    </submittedName>
</protein>
<dbReference type="Proteomes" id="UP000516415">
    <property type="component" value="Segment"/>
</dbReference>
<evidence type="ECO:0000313" key="1">
    <source>
        <dbReference type="EMBL" id="QNR53875.1"/>
    </source>
</evidence>
<evidence type="ECO:0000313" key="2">
    <source>
        <dbReference type="Proteomes" id="UP000516415"/>
    </source>
</evidence>
<name>A0A7H0XFT5_9CAUD</name>